<proteinExistence type="predicted"/>
<accession>A0A8K0VVC5</accession>
<name>A0A8K0VVC5_9PLEO</name>
<dbReference type="OrthoDB" id="3690919at2759"/>
<dbReference type="AlphaFoldDB" id="A0A8K0VVC5"/>
<dbReference type="Proteomes" id="UP000813461">
    <property type="component" value="Unassembled WGS sequence"/>
</dbReference>
<keyword evidence="2" id="KW-1185">Reference proteome</keyword>
<gene>
    <name evidence="1" type="ORF">FB567DRAFT_113842</name>
</gene>
<reference evidence="1" key="1">
    <citation type="journal article" date="2021" name="Nat. Commun.">
        <title>Genetic determinants of endophytism in the Arabidopsis root mycobiome.</title>
        <authorList>
            <person name="Mesny F."/>
            <person name="Miyauchi S."/>
            <person name="Thiergart T."/>
            <person name="Pickel B."/>
            <person name="Atanasova L."/>
            <person name="Karlsson M."/>
            <person name="Huettel B."/>
            <person name="Barry K.W."/>
            <person name="Haridas S."/>
            <person name="Chen C."/>
            <person name="Bauer D."/>
            <person name="Andreopoulos W."/>
            <person name="Pangilinan J."/>
            <person name="LaButti K."/>
            <person name="Riley R."/>
            <person name="Lipzen A."/>
            <person name="Clum A."/>
            <person name="Drula E."/>
            <person name="Henrissat B."/>
            <person name="Kohler A."/>
            <person name="Grigoriev I.V."/>
            <person name="Martin F.M."/>
            <person name="Hacquard S."/>
        </authorList>
    </citation>
    <scope>NUCLEOTIDE SEQUENCE</scope>
    <source>
        <strain evidence="1">MPI-SDFR-AT-0120</strain>
    </source>
</reference>
<comment type="caution">
    <text evidence="1">The sequence shown here is derived from an EMBL/GenBank/DDBJ whole genome shotgun (WGS) entry which is preliminary data.</text>
</comment>
<protein>
    <submittedName>
        <fullName evidence="1">Uncharacterized protein</fullName>
    </submittedName>
</protein>
<evidence type="ECO:0000313" key="1">
    <source>
        <dbReference type="EMBL" id="KAH7080832.1"/>
    </source>
</evidence>
<evidence type="ECO:0000313" key="2">
    <source>
        <dbReference type="Proteomes" id="UP000813461"/>
    </source>
</evidence>
<dbReference type="EMBL" id="JAGMVJ010000015">
    <property type="protein sequence ID" value="KAH7080832.1"/>
    <property type="molecule type" value="Genomic_DNA"/>
</dbReference>
<organism evidence="1 2">
    <name type="scientific">Paraphoma chrysanthemicola</name>
    <dbReference type="NCBI Taxonomy" id="798071"/>
    <lineage>
        <taxon>Eukaryota</taxon>
        <taxon>Fungi</taxon>
        <taxon>Dikarya</taxon>
        <taxon>Ascomycota</taxon>
        <taxon>Pezizomycotina</taxon>
        <taxon>Dothideomycetes</taxon>
        <taxon>Pleosporomycetidae</taxon>
        <taxon>Pleosporales</taxon>
        <taxon>Pleosporineae</taxon>
        <taxon>Phaeosphaeriaceae</taxon>
        <taxon>Paraphoma</taxon>
    </lineage>
</organism>
<sequence length="254" mass="28037">MDIFEQPQPPQIQYVNSTHATHTSSSIIPCAVAGVDDFGSHIPSAFHLLSCGHIVVVDEGDKRCGRNCQHAAAWVASVQATEKDPVHAAQAHQIVCPPLTTTQSFDLLYCEVCQGIPFNRYKFLTTTEAPSILRRSFALTRPMMQSMLGLDHLQVHAMLSSLVFSRNSQDCDWRHIHQLLCGHEVYAPMRASCGYNCGCFKGCTGALASMTGRNSDVIVCQECVTRAELVYQRFSRFEVHIGENVDSGYVTAGR</sequence>